<feature type="compositionally biased region" description="Low complexity" evidence="1">
    <location>
        <begin position="650"/>
        <end position="679"/>
    </location>
</feature>
<dbReference type="PANTHER" id="PTHR12881:SF10">
    <property type="entry name" value="MEDIATOR OF RNA POLYMERASE II TRANSCRIPTION SUBUNIT 1"/>
    <property type="match status" value="1"/>
</dbReference>
<accession>A0ABD3FE73</accession>
<organism evidence="3 4">
    <name type="scientific">Phytophthora oleae</name>
    <dbReference type="NCBI Taxonomy" id="2107226"/>
    <lineage>
        <taxon>Eukaryota</taxon>
        <taxon>Sar</taxon>
        <taxon>Stramenopiles</taxon>
        <taxon>Oomycota</taxon>
        <taxon>Peronosporomycetes</taxon>
        <taxon>Peronosporales</taxon>
        <taxon>Peronosporaceae</taxon>
        <taxon>Phytophthora</taxon>
    </lineage>
</organism>
<keyword evidence="4" id="KW-1185">Reference proteome</keyword>
<protein>
    <recommendedName>
        <fullName evidence="5">Elicitor-like transglutaminase</fullName>
    </recommendedName>
</protein>
<proteinExistence type="predicted"/>
<gene>
    <name evidence="3" type="ORF">V7S43_010465</name>
</gene>
<dbReference type="AlphaFoldDB" id="A0ABD3FE73"/>
<evidence type="ECO:0000313" key="3">
    <source>
        <dbReference type="EMBL" id="KAL3664716.1"/>
    </source>
</evidence>
<comment type="caution">
    <text evidence="3">The sequence shown here is derived from an EMBL/GenBank/DDBJ whole genome shotgun (WGS) entry which is preliminary data.</text>
</comment>
<dbReference type="InterPro" id="IPR051999">
    <property type="entry name" value="Mediator_complex_subunit_1"/>
</dbReference>
<sequence>MVKVERFAVIGAVFMASVDATSMKCGTTQATPLGAPMNECNPAYGGEIDPTCMPAVAITDTEGCEQATGSAMDEIVGSLTGTSADGTRSLRRMEDASNSDVADLESYFGESLELDFTTLKEQYSSASAPTTPWPGSYWPTYQDGINVIWKSGDVSASEKYANAFGLDPTDFKNKISVKTGIDSRSNSTQCTADTDCTSRNDGSVCAKRKEAESGYCIPTWYGICHAWSPAALLEAEPLCDVVKNNQTFHVLDIKALITDVYDGSSISTVFTGARFNGPDSPEDMDTYGRYTSAPRRDLGPGFFHIAIANILGKHKQSFILDVTAGSQVWNQPVRSYQVQTMELVDADEASQKYFGVSPYPFNSEMVYLAYVKTTVSWIVEAYADGPLVSSGQVDAYTVSDDYLYVLELDANYAVIGGEWVEGSKTDHPDFLWFPTAKPDASTVTSTGLSYAHVQELLELSLACGSSGSTSENASASTSTSASTSSSSNGSTSTSTSASSSGSTSSSASRSNNESTSASNTYSTSASTSASNSGSTGRSTSSSTSGSTSSSASSSTSSASASTGTSEAVSASTNSSASGSQTTSSSGYTSSGSTSSGSASSNSAASGSTGTEAPLTAYSGSGTNENASAGSVSKSGEGSYAAWSASEDKSAAGQGSTPASGSAGTTDATSTYTSATGSTAEDTGASLPSGKDALILTPESTSSSTSTDEESTPATTTVYPTGIGYYTPPPTTDGQDLADVLNTTSPTDSSAPVTDAPSEGESPDTTAPVHRSC</sequence>
<evidence type="ECO:0000256" key="1">
    <source>
        <dbReference type="SAM" id="MobiDB-lite"/>
    </source>
</evidence>
<name>A0ABD3FE73_9STRA</name>
<feature type="compositionally biased region" description="Low complexity" evidence="1">
    <location>
        <begin position="696"/>
        <end position="725"/>
    </location>
</feature>
<dbReference type="Proteomes" id="UP001632037">
    <property type="component" value="Unassembled WGS sequence"/>
</dbReference>
<dbReference type="Pfam" id="PF16683">
    <property type="entry name" value="TGase_elicitor"/>
    <property type="match status" value="1"/>
</dbReference>
<reference evidence="3 4" key="1">
    <citation type="submission" date="2024-09" db="EMBL/GenBank/DDBJ databases">
        <title>Genome sequencing and assembly of Phytophthora oleae, isolate VK10A, causative agent of rot of olive drupes.</title>
        <authorList>
            <person name="Conti Taguali S."/>
            <person name="Riolo M."/>
            <person name="La Spada F."/>
            <person name="Cacciola S.O."/>
            <person name="Dionisio G."/>
        </authorList>
    </citation>
    <scope>NUCLEOTIDE SEQUENCE [LARGE SCALE GENOMIC DNA]</scope>
    <source>
        <strain evidence="3 4">VK10A</strain>
    </source>
</reference>
<evidence type="ECO:0000256" key="2">
    <source>
        <dbReference type="SAM" id="SignalP"/>
    </source>
</evidence>
<dbReference type="EMBL" id="JBIMZQ010000023">
    <property type="protein sequence ID" value="KAL3664716.1"/>
    <property type="molecule type" value="Genomic_DNA"/>
</dbReference>
<feature type="compositionally biased region" description="Polar residues" evidence="1">
    <location>
        <begin position="617"/>
        <end position="635"/>
    </location>
</feature>
<dbReference type="PANTHER" id="PTHR12881">
    <property type="entry name" value="MEDIATOR OF RNA POLYMERASE II TRANSCRIPTION SUBUNIT 1"/>
    <property type="match status" value="1"/>
</dbReference>
<feature type="chain" id="PRO_5044875482" description="Elicitor-like transglutaminase" evidence="2">
    <location>
        <begin position="21"/>
        <end position="772"/>
    </location>
</feature>
<feature type="region of interest" description="Disordered" evidence="1">
    <location>
        <begin position="468"/>
        <end position="772"/>
    </location>
</feature>
<feature type="compositionally biased region" description="Low complexity" evidence="1">
    <location>
        <begin position="468"/>
        <end position="610"/>
    </location>
</feature>
<feature type="signal peptide" evidence="2">
    <location>
        <begin position="1"/>
        <end position="20"/>
    </location>
</feature>
<dbReference type="Gene3D" id="3.30.40.240">
    <property type="entry name" value="Transglutaminase elicitor, body domain"/>
    <property type="match status" value="1"/>
</dbReference>
<feature type="compositionally biased region" description="Polar residues" evidence="1">
    <location>
        <begin position="740"/>
        <end position="751"/>
    </location>
</feature>
<evidence type="ECO:0008006" key="5">
    <source>
        <dbReference type="Google" id="ProtNLM"/>
    </source>
</evidence>
<dbReference type="InterPro" id="IPR032048">
    <property type="entry name" value="TGase_elicitor"/>
</dbReference>
<keyword evidence="2" id="KW-0732">Signal</keyword>
<evidence type="ECO:0000313" key="4">
    <source>
        <dbReference type="Proteomes" id="UP001632037"/>
    </source>
</evidence>